<dbReference type="FunFam" id="3.40.640.10:FF:000033">
    <property type="entry name" value="Aspartate aminotransferase"/>
    <property type="match status" value="1"/>
</dbReference>
<feature type="domain" description="Aminotransferase class I/classII large" evidence="7">
    <location>
        <begin position="29"/>
        <end position="377"/>
    </location>
</feature>
<evidence type="ECO:0000256" key="4">
    <source>
        <dbReference type="ARBA" id="ARBA00022679"/>
    </source>
</evidence>
<dbReference type="SUPFAM" id="SSF53383">
    <property type="entry name" value="PLP-dependent transferases"/>
    <property type="match status" value="1"/>
</dbReference>
<proteinExistence type="inferred from homology"/>
<dbReference type="Pfam" id="PF00155">
    <property type="entry name" value="Aminotran_1_2"/>
    <property type="match status" value="1"/>
</dbReference>
<dbReference type="Gene3D" id="3.40.640.10">
    <property type="entry name" value="Type I PLP-dependent aspartate aminotransferase-like (Major domain)"/>
    <property type="match status" value="1"/>
</dbReference>
<dbReference type="EMBL" id="AVPG01000010">
    <property type="protein sequence ID" value="KGX86896.1"/>
    <property type="molecule type" value="Genomic_DNA"/>
</dbReference>
<evidence type="ECO:0000259" key="7">
    <source>
        <dbReference type="Pfam" id="PF00155"/>
    </source>
</evidence>
<dbReference type="GO" id="GO:0030170">
    <property type="term" value="F:pyridoxal phosphate binding"/>
    <property type="evidence" value="ECO:0007669"/>
    <property type="project" value="InterPro"/>
</dbReference>
<dbReference type="PROSITE" id="PS00105">
    <property type="entry name" value="AA_TRANSFER_CLASS_1"/>
    <property type="match status" value="1"/>
</dbReference>
<dbReference type="AlphaFoldDB" id="A0A0A5G1B8"/>
<dbReference type="GO" id="GO:0008483">
    <property type="term" value="F:transaminase activity"/>
    <property type="evidence" value="ECO:0007669"/>
    <property type="project" value="UniProtKB-KW"/>
</dbReference>
<name>A0A0A5G1B8_9BACI</name>
<evidence type="ECO:0000256" key="5">
    <source>
        <dbReference type="ARBA" id="ARBA00022898"/>
    </source>
</evidence>
<comment type="similarity">
    <text evidence="2 6">Belongs to the class-I pyridoxal-phosphate-dependent aminotransferase family.</text>
</comment>
<dbReference type="InterPro" id="IPR015422">
    <property type="entry name" value="PyrdxlP-dep_Trfase_small"/>
</dbReference>
<keyword evidence="9" id="KW-1185">Reference proteome</keyword>
<dbReference type="NCBIfam" id="NF005817">
    <property type="entry name" value="PRK07683.1"/>
    <property type="match status" value="1"/>
</dbReference>
<reference evidence="8 9" key="1">
    <citation type="submission" date="2013-08" db="EMBL/GenBank/DDBJ databases">
        <authorList>
            <person name="Huang J."/>
            <person name="Wang G."/>
        </authorList>
    </citation>
    <scope>NUCLEOTIDE SEQUENCE [LARGE SCALE GENOMIC DNA]</scope>
    <source>
        <strain evidence="8 9">JSM 072002</strain>
    </source>
</reference>
<evidence type="ECO:0000256" key="2">
    <source>
        <dbReference type="ARBA" id="ARBA00007441"/>
    </source>
</evidence>
<evidence type="ECO:0000313" key="9">
    <source>
        <dbReference type="Proteomes" id="UP000030401"/>
    </source>
</evidence>
<dbReference type="EC" id="2.6.1.-" evidence="6"/>
<evidence type="ECO:0000256" key="1">
    <source>
        <dbReference type="ARBA" id="ARBA00001933"/>
    </source>
</evidence>
<dbReference type="InterPro" id="IPR050596">
    <property type="entry name" value="AspAT/PAT-like"/>
</dbReference>
<dbReference type="eggNOG" id="COG0436">
    <property type="taxonomic scope" value="Bacteria"/>
</dbReference>
<keyword evidence="5" id="KW-0663">Pyridoxal phosphate</keyword>
<dbReference type="STRING" id="1385512.N784_03315"/>
<protein>
    <recommendedName>
        <fullName evidence="6">Aminotransferase</fullName>
        <ecNumber evidence="6">2.6.1.-</ecNumber>
    </recommendedName>
</protein>
<comment type="caution">
    <text evidence="8">The sequence shown here is derived from an EMBL/GenBank/DDBJ whole genome shotgun (WGS) entry which is preliminary data.</text>
</comment>
<keyword evidence="4 6" id="KW-0808">Transferase</keyword>
<sequence>MKHLINAHVKDIEISGIRKFFNMVADKEDVVSLTIGQPDFPTPEHVKEAGKKAIDQNKTTYTHNAGLLSLREAIANFVQDEYNVSYQPEDEIIVTVGASEAIDITFRTILSPGDEVLLPAPVYPGYEPLIRLAGAKPVHVNTANNGFKWSVDLLKKHITPKTKCIVFPYPSNPTGATLSKVEVEQLVTFLKDQDIFLLCDEIYSQLTYGEAHTSIASYPEMKEKTIVINGVSKSHSMTGWRIGYLLAPSWLAQQILKVHQYNVSCPTSISQHAALAAIQNGKQDTEIMRQQYEERMQYVYDRLLNMGIQVEKPGGAFYLFPSFPTGNHTSFDVALDLVDKVGLAVVPGDAFSKYGQGYLRISYAYNLATLKEGMNRLESYVNQSK</sequence>
<dbReference type="GO" id="GO:0006520">
    <property type="term" value="P:amino acid metabolic process"/>
    <property type="evidence" value="ECO:0007669"/>
    <property type="project" value="InterPro"/>
</dbReference>
<dbReference type="Proteomes" id="UP000030401">
    <property type="component" value="Unassembled WGS sequence"/>
</dbReference>
<dbReference type="InterPro" id="IPR004839">
    <property type="entry name" value="Aminotransferase_I/II_large"/>
</dbReference>
<dbReference type="PANTHER" id="PTHR46383:SF4">
    <property type="entry name" value="AMINOTRANSFERASE"/>
    <property type="match status" value="1"/>
</dbReference>
<organism evidence="8 9">
    <name type="scientific">Pontibacillus litoralis JSM 072002</name>
    <dbReference type="NCBI Taxonomy" id="1385512"/>
    <lineage>
        <taxon>Bacteria</taxon>
        <taxon>Bacillati</taxon>
        <taxon>Bacillota</taxon>
        <taxon>Bacilli</taxon>
        <taxon>Bacillales</taxon>
        <taxon>Bacillaceae</taxon>
        <taxon>Pontibacillus</taxon>
    </lineage>
</organism>
<dbReference type="Gene3D" id="3.90.1150.10">
    <property type="entry name" value="Aspartate Aminotransferase, domain 1"/>
    <property type="match status" value="1"/>
</dbReference>
<comment type="cofactor">
    <cofactor evidence="1 6">
        <name>pyridoxal 5'-phosphate</name>
        <dbReference type="ChEBI" id="CHEBI:597326"/>
    </cofactor>
</comment>
<evidence type="ECO:0000256" key="3">
    <source>
        <dbReference type="ARBA" id="ARBA00022576"/>
    </source>
</evidence>
<dbReference type="InterPro" id="IPR004838">
    <property type="entry name" value="NHTrfase_class1_PyrdxlP-BS"/>
</dbReference>
<gene>
    <name evidence="8" type="ORF">N784_03315</name>
</gene>
<dbReference type="RefSeq" id="WP_036834025.1">
    <property type="nucleotide sequence ID" value="NZ_AVPG01000010.1"/>
</dbReference>
<evidence type="ECO:0000313" key="8">
    <source>
        <dbReference type="EMBL" id="KGX86896.1"/>
    </source>
</evidence>
<dbReference type="InterPro" id="IPR015421">
    <property type="entry name" value="PyrdxlP-dep_Trfase_major"/>
</dbReference>
<dbReference type="CDD" id="cd00609">
    <property type="entry name" value="AAT_like"/>
    <property type="match status" value="1"/>
</dbReference>
<keyword evidence="3 6" id="KW-0032">Aminotransferase</keyword>
<evidence type="ECO:0000256" key="6">
    <source>
        <dbReference type="RuleBase" id="RU000481"/>
    </source>
</evidence>
<dbReference type="OrthoDB" id="9802328at2"/>
<accession>A0A0A5G1B8</accession>
<dbReference type="InterPro" id="IPR015424">
    <property type="entry name" value="PyrdxlP-dep_Trfase"/>
</dbReference>
<dbReference type="PANTHER" id="PTHR46383">
    <property type="entry name" value="ASPARTATE AMINOTRANSFERASE"/>
    <property type="match status" value="1"/>
</dbReference>